<keyword evidence="2" id="KW-1185">Reference proteome</keyword>
<evidence type="ECO:0000313" key="1">
    <source>
        <dbReference type="EMBL" id="KAJ7093920.1"/>
    </source>
</evidence>
<accession>A0AAD6XRD1</accession>
<evidence type="ECO:0008006" key="3">
    <source>
        <dbReference type="Google" id="ProtNLM"/>
    </source>
</evidence>
<gene>
    <name evidence="1" type="ORF">B0H15DRAFT_904911</name>
</gene>
<organism evidence="1 2">
    <name type="scientific">Mycena belliarum</name>
    <dbReference type="NCBI Taxonomy" id="1033014"/>
    <lineage>
        <taxon>Eukaryota</taxon>
        <taxon>Fungi</taxon>
        <taxon>Dikarya</taxon>
        <taxon>Basidiomycota</taxon>
        <taxon>Agaricomycotina</taxon>
        <taxon>Agaricomycetes</taxon>
        <taxon>Agaricomycetidae</taxon>
        <taxon>Agaricales</taxon>
        <taxon>Marasmiineae</taxon>
        <taxon>Mycenaceae</taxon>
        <taxon>Mycena</taxon>
    </lineage>
</organism>
<reference evidence="1" key="1">
    <citation type="submission" date="2023-03" db="EMBL/GenBank/DDBJ databases">
        <title>Massive genome expansion in bonnet fungi (Mycena s.s.) driven by repeated elements and novel gene families across ecological guilds.</title>
        <authorList>
            <consortium name="Lawrence Berkeley National Laboratory"/>
            <person name="Harder C.B."/>
            <person name="Miyauchi S."/>
            <person name="Viragh M."/>
            <person name="Kuo A."/>
            <person name="Thoen E."/>
            <person name="Andreopoulos B."/>
            <person name="Lu D."/>
            <person name="Skrede I."/>
            <person name="Drula E."/>
            <person name="Henrissat B."/>
            <person name="Morin E."/>
            <person name="Kohler A."/>
            <person name="Barry K."/>
            <person name="LaButti K."/>
            <person name="Morin E."/>
            <person name="Salamov A."/>
            <person name="Lipzen A."/>
            <person name="Mereny Z."/>
            <person name="Hegedus B."/>
            <person name="Baldrian P."/>
            <person name="Stursova M."/>
            <person name="Weitz H."/>
            <person name="Taylor A."/>
            <person name="Grigoriev I.V."/>
            <person name="Nagy L.G."/>
            <person name="Martin F."/>
            <person name="Kauserud H."/>
        </authorList>
    </citation>
    <scope>NUCLEOTIDE SEQUENCE</scope>
    <source>
        <strain evidence="1">CBHHK173m</strain>
    </source>
</reference>
<comment type="caution">
    <text evidence="1">The sequence shown here is derived from an EMBL/GenBank/DDBJ whole genome shotgun (WGS) entry which is preliminary data.</text>
</comment>
<dbReference type="AlphaFoldDB" id="A0AAD6XRD1"/>
<dbReference type="Proteomes" id="UP001222325">
    <property type="component" value="Unassembled WGS sequence"/>
</dbReference>
<evidence type="ECO:0000313" key="2">
    <source>
        <dbReference type="Proteomes" id="UP001222325"/>
    </source>
</evidence>
<name>A0AAD6XRD1_9AGAR</name>
<sequence length="288" mass="30998">MPSAASITRPSSQRCDAYRSAARRSQINGVLSSKSECAARAQIVAQKRIPLATKYDVNTNNVVVPSTTLRLPRTLPRPVLGEVRMATLLEAYPHLAGIPAEYIREHLPSSTSTMTAALQAVQLANPTEGLPKELEIIMNDAVSAACPTHMLAVYGDAPTHGKKRQVALFPFHDLVLSLHCSRLPVLPVSRPDTSAGCATVTLPVIPLRLPAPETFALLQSYLYTQQPAFLLAALAPPCEADILQLVAHATKMHGVWRNACALGVVDARLYDILDASWAHTLAAMQACS</sequence>
<dbReference type="EMBL" id="JARJCN010000015">
    <property type="protein sequence ID" value="KAJ7093920.1"/>
    <property type="molecule type" value="Genomic_DNA"/>
</dbReference>
<protein>
    <recommendedName>
        <fullName evidence="3">Clp1-like protein</fullName>
    </recommendedName>
</protein>
<proteinExistence type="predicted"/>